<evidence type="ECO:0000313" key="3">
    <source>
        <dbReference type="Proteomes" id="UP000590412"/>
    </source>
</evidence>
<protein>
    <submittedName>
        <fullName evidence="2">Uncharacterized protein</fullName>
    </submittedName>
</protein>
<evidence type="ECO:0000313" key="2">
    <source>
        <dbReference type="EMBL" id="KAF6048765.1"/>
    </source>
</evidence>
<accession>A0A8X7T9E3</accession>
<reference evidence="2" key="1">
    <citation type="submission" date="2020-03" db="EMBL/GenBank/DDBJ databases">
        <title>FDA dAtabase for Regulatory Grade micrObial Sequences (FDA-ARGOS): Supporting development and validation of Infectious Disease Dx tests.</title>
        <authorList>
            <person name="Campos J."/>
            <person name="Goldberg B."/>
            <person name="Tallon L."/>
            <person name="Sadzewicz L."/>
            <person name="Vavikolanu K."/>
            <person name="Mehta A."/>
            <person name="Aluvathingal J."/>
            <person name="Nadendla S."/>
            <person name="Nandy P."/>
            <person name="Geyer C."/>
            <person name="Yan Y."/>
            <person name="Sichtig H."/>
        </authorList>
    </citation>
    <scope>NUCLEOTIDE SEQUENCE [LARGE SCALE GENOMIC DNA]</scope>
    <source>
        <strain evidence="2">FDAARGOS_652</strain>
    </source>
</reference>
<organism evidence="2 3">
    <name type="scientific">Candida parapsilosis</name>
    <name type="common">Yeast</name>
    <dbReference type="NCBI Taxonomy" id="5480"/>
    <lineage>
        <taxon>Eukaryota</taxon>
        <taxon>Fungi</taxon>
        <taxon>Dikarya</taxon>
        <taxon>Ascomycota</taxon>
        <taxon>Saccharomycotina</taxon>
        <taxon>Pichiomycetes</taxon>
        <taxon>Debaryomycetaceae</taxon>
        <taxon>Candida/Lodderomyces clade</taxon>
        <taxon>Candida</taxon>
    </lineage>
</organism>
<dbReference type="Proteomes" id="UP000590412">
    <property type="component" value="Unassembled WGS sequence"/>
</dbReference>
<gene>
    <name evidence="2" type="ORF">FOB60_004149</name>
</gene>
<dbReference type="PANTHER" id="PTHR39398">
    <property type="entry name" value="YALI0F14311P"/>
    <property type="match status" value="1"/>
</dbReference>
<dbReference type="PANTHER" id="PTHR39398:SF1">
    <property type="entry name" value="CSN8_PSMD8_EIF3K DOMAIN-CONTAINING PROTEIN"/>
    <property type="match status" value="1"/>
</dbReference>
<dbReference type="OrthoDB" id="2100128at2759"/>
<sequence>MDNSLKVLINTYELEPSDSPVSYKSVSRESYHPQLIVEQASDMVDSFRRNCTQNGRKYVPPHRKPRNEDCIGSGTSHGLKTTEEDKIAKRRERFSRRIETCNQSHDYGLVSRGEDTRLKESEALREEYFLVILHQFIRYTSNNTSHALSETFKRMKDLNPNDFESAQSLQSNEESDKKSVSMESLTMSLRKLRESLLHLKPSPFHKKVFLFSTRISYCCGQYQTYVPSINYLLLHKRALGLSSLEIEEVAVILVLHLTHFNNAPSEAISRYFQHIPNRRDILQIIRCWIRNDYYTWIHTYNSIESFAVKSMMRLGLPTMLNHMIKILSSTYFTMRKSVIENELLPDDVEYDDLIRDYKVNWTVNDGGIVTLRRRQSRKEK</sequence>
<evidence type="ECO:0000256" key="1">
    <source>
        <dbReference type="SAM" id="MobiDB-lite"/>
    </source>
</evidence>
<comment type="caution">
    <text evidence="2">The sequence shown here is derived from an EMBL/GenBank/DDBJ whole genome shotgun (WGS) entry which is preliminary data.</text>
</comment>
<name>A0A8X7T9E3_CANPA</name>
<feature type="region of interest" description="Disordered" evidence="1">
    <location>
        <begin position="55"/>
        <end position="83"/>
    </location>
</feature>
<dbReference type="EMBL" id="JABWAB010000006">
    <property type="protein sequence ID" value="KAF6048765.1"/>
    <property type="molecule type" value="Genomic_DNA"/>
</dbReference>
<proteinExistence type="predicted"/>
<dbReference type="AlphaFoldDB" id="A0A8X7T9E3"/>